<keyword evidence="3" id="KW-1185">Reference proteome</keyword>
<reference evidence="2 3" key="1">
    <citation type="submission" date="2019-11" db="EMBL/GenBank/DDBJ databases">
        <title>Comparative genomics of hydrocarbon-degrading Desulfosarcina strains.</title>
        <authorList>
            <person name="Watanabe M."/>
            <person name="Kojima H."/>
            <person name="Fukui M."/>
        </authorList>
    </citation>
    <scope>NUCLEOTIDE SEQUENCE [LARGE SCALE GENOMIC DNA]</scope>
    <source>
        <strain evidence="2 3">PP31</strain>
    </source>
</reference>
<dbReference type="OrthoDB" id="9803687at2"/>
<dbReference type="Pfam" id="PF12225">
    <property type="entry name" value="DUF5981"/>
    <property type="match status" value="1"/>
</dbReference>
<dbReference type="EMBL" id="AP021875">
    <property type="protein sequence ID" value="BBO76842.1"/>
    <property type="molecule type" value="Genomic_DNA"/>
</dbReference>
<organism evidence="2 3">
    <name type="scientific">Desulfosarcina widdelii</name>
    <dbReference type="NCBI Taxonomy" id="947919"/>
    <lineage>
        <taxon>Bacteria</taxon>
        <taxon>Pseudomonadati</taxon>
        <taxon>Thermodesulfobacteriota</taxon>
        <taxon>Desulfobacteria</taxon>
        <taxon>Desulfobacterales</taxon>
        <taxon>Desulfosarcinaceae</taxon>
        <taxon>Desulfosarcina</taxon>
    </lineage>
</organism>
<dbReference type="RefSeq" id="WP_155305647.1">
    <property type="nucleotide sequence ID" value="NZ_AP021875.1"/>
</dbReference>
<protein>
    <recommendedName>
        <fullName evidence="1">Methylene-tetrahydrofolate reductase C-terminal-like domain-containing protein</fullName>
    </recommendedName>
</protein>
<dbReference type="Proteomes" id="UP000427769">
    <property type="component" value="Chromosome"/>
</dbReference>
<dbReference type="AlphaFoldDB" id="A0A5K7Z4D2"/>
<evidence type="ECO:0000313" key="2">
    <source>
        <dbReference type="EMBL" id="BBO76842.1"/>
    </source>
</evidence>
<sequence>MHATIQKPIEEIVSYIRPGEKVFVVGCNNCAWKCHSGGEGETEKMAERLTRRGVEVVGYTVPGPQGMSLCKLDHTRKVLQEDYADQIANADSFLVLGCGQGVHTVIDATDGGMVHPGCDTIFGGETVSAEDIEEYCSLCGECVIEFTGGLCPMTLCSKQLLNGPCGGAENGMCEVDKERPCGWVMIYERLKKLGRLELLDPYQKPKNHAKWSRPRTLKVSETEATFCSQAGKVTVSNQD</sequence>
<dbReference type="PANTHER" id="PTHR38755">
    <property type="entry name" value="5,10-METHYLENETETRAHYDROFOLATE REDUCTASE"/>
    <property type="match status" value="1"/>
</dbReference>
<proteinExistence type="predicted"/>
<evidence type="ECO:0000313" key="3">
    <source>
        <dbReference type="Proteomes" id="UP000427769"/>
    </source>
</evidence>
<gene>
    <name evidence="2" type="ORF">DSCW_42590</name>
</gene>
<accession>A0A5K7Z4D2</accession>
<dbReference type="PANTHER" id="PTHR38755:SF1">
    <property type="entry name" value="METHYLENE-TETRAHYDROFOLATE REDUCTASE C-TERMINAL DOMAIN-CONTAINING PROTEIN"/>
    <property type="match status" value="1"/>
</dbReference>
<dbReference type="KEGG" id="dwd:DSCW_42590"/>
<evidence type="ECO:0000259" key="1">
    <source>
        <dbReference type="Pfam" id="PF12225"/>
    </source>
</evidence>
<dbReference type="InterPro" id="IPR022026">
    <property type="entry name" value="DUF5981"/>
</dbReference>
<feature type="domain" description="Methylene-tetrahydrofolate reductase C-terminal-like" evidence="1">
    <location>
        <begin position="116"/>
        <end position="208"/>
    </location>
</feature>
<name>A0A5K7Z4D2_9BACT</name>